<evidence type="ECO:0000256" key="5">
    <source>
        <dbReference type="ARBA" id="ARBA00023136"/>
    </source>
</evidence>
<evidence type="ECO:0000256" key="1">
    <source>
        <dbReference type="ARBA" id="ARBA00004651"/>
    </source>
</evidence>
<dbReference type="Proteomes" id="UP001281130">
    <property type="component" value="Unassembled WGS sequence"/>
</dbReference>
<keyword evidence="2" id="KW-1003">Cell membrane</keyword>
<feature type="transmembrane region" description="Helical" evidence="6">
    <location>
        <begin position="44"/>
        <end position="63"/>
    </location>
</feature>
<feature type="transmembrane region" description="Helical" evidence="6">
    <location>
        <begin position="97"/>
        <end position="120"/>
    </location>
</feature>
<evidence type="ECO:0000256" key="3">
    <source>
        <dbReference type="ARBA" id="ARBA00022692"/>
    </source>
</evidence>
<gene>
    <name evidence="7" type="ORF">SIL72_14420</name>
</gene>
<dbReference type="RefSeq" id="WP_232226652.1">
    <property type="nucleotide sequence ID" value="NZ_CP007514.1"/>
</dbReference>
<evidence type="ECO:0000256" key="2">
    <source>
        <dbReference type="ARBA" id="ARBA00022475"/>
    </source>
</evidence>
<keyword evidence="3 6" id="KW-0812">Transmembrane</keyword>
<keyword evidence="5 6" id="KW-0472">Membrane</keyword>
<evidence type="ECO:0000313" key="8">
    <source>
        <dbReference type="Proteomes" id="UP001281130"/>
    </source>
</evidence>
<evidence type="ECO:0000256" key="4">
    <source>
        <dbReference type="ARBA" id="ARBA00022989"/>
    </source>
</evidence>
<reference evidence="7" key="1">
    <citation type="submission" date="2023-11" db="EMBL/GenBank/DDBJ databases">
        <title>MicrobeMod: A computational toolkit for identifying prokaryotic methylation and restriction-modification with nanopore sequencing.</title>
        <authorList>
            <person name="Crits-Christoph A."/>
            <person name="Kang S.C."/>
            <person name="Lee H."/>
            <person name="Ostrov N."/>
        </authorList>
    </citation>
    <scope>NUCLEOTIDE SEQUENCE</scope>
    <source>
        <strain evidence="7">ATCC 51242</strain>
    </source>
</reference>
<feature type="transmembrane region" description="Helical" evidence="6">
    <location>
        <begin position="294"/>
        <end position="313"/>
    </location>
</feature>
<dbReference type="Pfam" id="PF02653">
    <property type="entry name" value="BPD_transp_2"/>
    <property type="match status" value="1"/>
</dbReference>
<organism evidence="7 8">
    <name type="scientific">Rubrobacter radiotolerans</name>
    <name type="common">Arthrobacter radiotolerans</name>
    <dbReference type="NCBI Taxonomy" id="42256"/>
    <lineage>
        <taxon>Bacteria</taxon>
        <taxon>Bacillati</taxon>
        <taxon>Actinomycetota</taxon>
        <taxon>Rubrobacteria</taxon>
        <taxon>Rubrobacterales</taxon>
        <taxon>Rubrobacteraceae</taxon>
        <taxon>Rubrobacter</taxon>
    </lineage>
</organism>
<feature type="transmembrane region" description="Helical" evidence="6">
    <location>
        <begin position="269"/>
        <end position="288"/>
    </location>
</feature>
<proteinExistence type="predicted"/>
<evidence type="ECO:0000313" key="7">
    <source>
        <dbReference type="EMBL" id="MDX5895219.1"/>
    </source>
</evidence>
<dbReference type="InterPro" id="IPR001851">
    <property type="entry name" value="ABC_transp_permease"/>
</dbReference>
<feature type="transmembrane region" description="Helical" evidence="6">
    <location>
        <begin position="214"/>
        <end position="233"/>
    </location>
</feature>
<protein>
    <submittedName>
        <fullName evidence="7">ABC transporter permease</fullName>
    </submittedName>
</protein>
<dbReference type="EMBL" id="JAWXXX010000001">
    <property type="protein sequence ID" value="MDX5895219.1"/>
    <property type="molecule type" value="Genomic_DNA"/>
</dbReference>
<name>A0AB35T5R8_RUBRA</name>
<sequence>MGGRLRRLGVNFFSEHLIWLVLALVVLYGLTVPGFASSTNILNVIWASAPLGLTALGLFFVLLAGQLDLSLESTYGFAPAIAVLFMTQWMPGLVPPAVGVALTVLVGAGVGLLIGSLSVLAKVNAFLITLAMLLLLRGVLIALIPEGIYYLPEGYTFLGSARLGDVPIAIFVLAAAYLLAYAVMRFHSFGKSLQAVGSNERAAHIAGTHIQRTLMIAFMVAGTCAAVGGLLEVGRTQSVSAGTGEGSILLVFAAVILGGTSIRGGHGRVTGVAGAVLVLAVIQNMLNLSGIDPSIRQIVYGGILLAGIYIASLQDRVRARAV</sequence>
<feature type="transmembrane region" description="Helical" evidence="6">
    <location>
        <begin position="166"/>
        <end position="184"/>
    </location>
</feature>
<feature type="transmembrane region" description="Helical" evidence="6">
    <location>
        <begin position="12"/>
        <end position="32"/>
    </location>
</feature>
<dbReference type="GO" id="GO:0022857">
    <property type="term" value="F:transmembrane transporter activity"/>
    <property type="evidence" value="ECO:0007669"/>
    <property type="project" value="InterPro"/>
</dbReference>
<feature type="transmembrane region" description="Helical" evidence="6">
    <location>
        <begin position="75"/>
        <end position="91"/>
    </location>
</feature>
<evidence type="ECO:0000256" key="6">
    <source>
        <dbReference type="SAM" id="Phobius"/>
    </source>
</evidence>
<accession>A0AB35T5R8</accession>
<feature type="transmembrane region" description="Helical" evidence="6">
    <location>
        <begin position="239"/>
        <end position="257"/>
    </location>
</feature>
<comment type="subcellular location">
    <subcellularLocation>
        <location evidence="1">Cell membrane</location>
        <topology evidence="1">Multi-pass membrane protein</topology>
    </subcellularLocation>
</comment>
<feature type="transmembrane region" description="Helical" evidence="6">
    <location>
        <begin position="127"/>
        <end position="151"/>
    </location>
</feature>
<dbReference type="PANTHER" id="PTHR32196">
    <property type="entry name" value="ABC TRANSPORTER PERMEASE PROTEIN YPHD-RELATED-RELATED"/>
    <property type="match status" value="1"/>
</dbReference>
<comment type="caution">
    <text evidence="7">The sequence shown here is derived from an EMBL/GenBank/DDBJ whole genome shotgun (WGS) entry which is preliminary data.</text>
</comment>
<dbReference type="CDD" id="cd06579">
    <property type="entry name" value="TM_PBP1_transp_AraH_like"/>
    <property type="match status" value="1"/>
</dbReference>
<dbReference type="AlphaFoldDB" id="A0AB35T5R8"/>
<dbReference type="GO" id="GO:0005886">
    <property type="term" value="C:plasma membrane"/>
    <property type="evidence" value="ECO:0007669"/>
    <property type="project" value="UniProtKB-SubCell"/>
</dbReference>
<keyword evidence="4 6" id="KW-1133">Transmembrane helix</keyword>